<feature type="transmembrane region" description="Helical" evidence="5">
    <location>
        <begin position="729"/>
        <end position="749"/>
    </location>
</feature>
<comment type="caution">
    <text evidence="7">The sequence shown here is derived from an EMBL/GenBank/DDBJ whole genome shotgun (WGS) entry which is preliminary data.</text>
</comment>
<feature type="transmembrane region" description="Helical" evidence="5">
    <location>
        <begin position="675"/>
        <end position="700"/>
    </location>
</feature>
<dbReference type="Gene3D" id="1.20.1070.10">
    <property type="entry name" value="Rhodopsin 7-helix transmembrane proteins"/>
    <property type="match status" value="1"/>
</dbReference>
<gene>
    <name evidence="7" type="ORF">HOLleu_14571</name>
</gene>
<feature type="transmembrane region" description="Helical" evidence="5">
    <location>
        <begin position="20"/>
        <end position="40"/>
    </location>
</feature>
<feature type="transmembrane region" description="Helical" evidence="5">
    <location>
        <begin position="631"/>
        <end position="655"/>
    </location>
</feature>
<dbReference type="Pfam" id="PF00002">
    <property type="entry name" value="7tm_2"/>
    <property type="match status" value="1"/>
</dbReference>
<evidence type="ECO:0000256" key="5">
    <source>
        <dbReference type="SAM" id="Phobius"/>
    </source>
</evidence>
<feature type="transmembrane region" description="Helical" evidence="5">
    <location>
        <begin position="550"/>
        <end position="568"/>
    </location>
</feature>
<dbReference type="InterPro" id="IPR053231">
    <property type="entry name" value="GPCR_LN-TM7"/>
</dbReference>
<dbReference type="InterPro" id="IPR000832">
    <property type="entry name" value="GPCR_2_secretin-like"/>
</dbReference>
<dbReference type="InterPro" id="IPR017981">
    <property type="entry name" value="GPCR_2-like_7TM"/>
</dbReference>
<dbReference type="GO" id="GO:0004930">
    <property type="term" value="F:G protein-coupled receptor activity"/>
    <property type="evidence" value="ECO:0007669"/>
    <property type="project" value="InterPro"/>
</dbReference>
<reference evidence="7" key="1">
    <citation type="submission" date="2021-10" db="EMBL/GenBank/DDBJ databases">
        <title>Tropical sea cucumber genome reveals ecological adaptation and Cuvierian tubules defense mechanism.</title>
        <authorList>
            <person name="Chen T."/>
        </authorList>
    </citation>
    <scope>NUCLEOTIDE SEQUENCE</scope>
    <source>
        <strain evidence="7">Nanhai2018</strain>
        <tissue evidence="7">Muscle</tissue>
    </source>
</reference>
<evidence type="ECO:0000256" key="4">
    <source>
        <dbReference type="ARBA" id="ARBA00023136"/>
    </source>
</evidence>
<keyword evidence="2 5" id="KW-0812">Transmembrane</keyword>
<organism evidence="7 8">
    <name type="scientific">Holothuria leucospilota</name>
    <name type="common">Black long sea cucumber</name>
    <name type="synonym">Mertensiothuria leucospilota</name>
    <dbReference type="NCBI Taxonomy" id="206669"/>
    <lineage>
        <taxon>Eukaryota</taxon>
        <taxon>Metazoa</taxon>
        <taxon>Echinodermata</taxon>
        <taxon>Eleutherozoa</taxon>
        <taxon>Echinozoa</taxon>
        <taxon>Holothuroidea</taxon>
        <taxon>Aspidochirotacea</taxon>
        <taxon>Aspidochirotida</taxon>
        <taxon>Holothuriidae</taxon>
        <taxon>Holothuria</taxon>
    </lineage>
</organism>
<keyword evidence="3 5" id="KW-1133">Transmembrane helix</keyword>
<proteinExistence type="predicted"/>
<evidence type="ECO:0000313" key="8">
    <source>
        <dbReference type="Proteomes" id="UP001152320"/>
    </source>
</evidence>
<evidence type="ECO:0000256" key="1">
    <source>
        <dbReference type="ARBA" id="ARBA00004141"/>
    </source>
</evidence>
<name>A0A9Q1C8S9_HOLLE</name>
<feature type="domain" description="G-protein coupled receptors family 2 profile 2" evidence="6">
    <location>
        <begin position="519"/>
        <end position="780"/>
    </location>
</feature>
<dbReference type="Proteomes" id="UP001152320">
    <property type="component" value="Chromosome 6"/>
</dbReference>
<feature type="transmembrane region" description="Helical" evidence="5">
    <location>
        <begin position="755"/>
        <end position="778"/>
    </location>
</feature>
<dbReference type="PROSITE" id="PS50261">
    <property type="entry name" value="G_PROTEIN_RECEP_F2_4"/>
    <property type="match status" value="1"/>
</dbReference>
<dbReference type="EMBL" id="JAIZAY010000006">
    <property type="protein sequence ID" value="KAJ8040313.1"/>
    <property type="molecule type" value="Genomic_DNA"/>
</dbReference>
<comment type="subcellular location">
    <subcellularLocation>
        <location evidence="1">Membrane</location>
        <topology evidence="1">Multi-pass membrane protein</topology>
    </subcellularLocation>
</comment>
<keyword evidence="8" id="KW-1185">Reference proteome</keyword>
<dbReference type="PANTHER" id="PTHR45902:SF1">
    <property type="entry name" value="LATROPHILIN RECEPTOR-LIKE PROTEIN A"/>
    <property type="match status" value="1"/>
</dbReference>
<protein>
    <submittedName>
        <fullName evidence="7">G-protein coupled receptor Mth2</fullName>
    </submittedName>
</protein>
<evidence type="ECO:0000259" key="6">
    <source>
        <dbReference type="PROSITE" id="PS50261"/>
    </source>
</evidence>
<dbReference type="GO" id="GO:0007166">
    <property type="term" value="P:cell surface receptor signaling pathway"/>
    <property type="evidence" value="ECO:0007669"/>
    <property type="project" value="InterPro"/>
</dbReference>
<dbReference type="GO" id="GO:0016020">
    <property type="term" value="C:membrane"/>
    <property type="evidence" value="ECO:0007669"/>
    <property type="project" value="UniProtKB-SubCell"/>
</dbReference>
<dbReference type="SUPFAM" id="SSF81321">
    <property type="entry name" value="Family A G protein-coupled receptor-like"/>
    <property type="match status" value="1"/>
</dbReference>
<keyword evidence="4 5" id="KW-0472">Membrane</keyword>
<dbReference type="PANTHER" id="PTHR45902">
    <property type="entry name" value="LATROPHILIN RECEPTOR-LIKE PROTEIN A"/>
    <property type="match status" value="1"/>
</dbReference>
<sequence length="812" mass="93256">MYSRDHSFEGNNFIMKTTLISFFILHFGVFVTVLGQAGIWKSYDNGTGGFNCAYQICSSDRRSCHCDSFCAYFRDCCEDYESDQDTFVSMYWKNLFPHYDFLKCRSIPGYWKTHYGINPKCHEDTYWMVSRCPPTTSKALTEQCETEHPTTDLVKVSFLRPVHNGIGTIFKNYYCAKCHGIPSEDITLWAVDQVCRQCPDELPLSQEHYANLSSSHCDVLLTHSVKDNNTNERNTVAARLRWCDKNMIRSCPTGSDVYDSKMCSKFMSPGYYRGSYFKNIFCARCYGLENELSWSCEALGSCFGSIVNPVSFGITFNDPLCSLIRCSRQYQLCDARDTRQYIAMVVDDSLKCAYLVERAERCFFQKSSLTNTMLPWKKMVGTNRLIDKTRKHVVTVFQLPENASSEWRIKLDEDLVHNARHLSQTELSCYLEYIEVIEVCSNKEWENEGQCNDELMEVEGDKILDDKSFLDELKRNVTDYMFPVWYSVHTRFPFEPRSYPEKRTLVCFTYPTIDQSIWYKLFCGVCIAVAVVGLLATFCTYAVFKPLRNTFGVSLMSFVMSLALALCLQEFVNDYVINVTFLCEAVAIVSHFFWLASFTWMNVLAWDLRATLSLTVMRVRKPSSTKRLGAYCCFGWGVPLVVVSTCITLWLWNFHGISIKYGPVRGFTCWLSDDLIVLAAVGGPLVLCLSANAVLFIMVARSLYKHKKSSKVLDVEKDPKQHKNKVIELLVYVKISMLMGFSWIFGILADFTKIHALWFFFYFSYLIQAVVIFVFFGLSPRVRNLWKSTSVSGTRITSGLRPSSHSRQGVAI</sequence>
<dbReference type="AlphaFoldDB" id="A0A9Q1C8S9"/>
<dbReference type="OrthoDB" id="6134459at2759"/>
<keyword evidence="7" id="KW-0675">Receptor</keyword>
<evidence type="ECO:0000256" key="3">
    <source>
        <dbReference type="ARBA" id="ARBA00022989"/>
    </source>
</evidence>
<accession>A0A9Q1C8S9</accession>
<dbReference type="CDD" id="cd15039">
    <property type="entry name" value="7tmB3_Methuselah-like"/>
    <property type="match status" value="1"/>
</dbReference>
<evidence type="ECO:0000313" key="7">
    <source>
        <dbReference type="EMBL" id="KAJ8040313.1"/>
    </source>
</evidence>
<evidence type="ECO:0000256" key="2">
    <source>
        <dbReference type="ARBA" id="ARBA00022692"/>
    </source>
</evidence>
<feature type="transmembrane region" description="Helical" evidence="5">
    <location>
        <begin position="521"/>
        <end position="544"/>
    </location>
</feature>